<feature type="region of interest" description="Disordered" evidence="1">
    <location>
        <begin position="303"/>
        <end position="330"/>
    </location>
</feature>
<evidence type="ECO:0000256" key="1">
    <source>
        <dbReference type="SAM" id="MobiDB-lite"/>
    </source>
</evidence>
<name>A0A226GR60_9FLAO</name>
<keyword evidence="3" id="KW-1185">Reference proteome</keyword>
<evidence type="ECO:0000313" key="3">
    <source>
        <dbReference type="Proteomes" id="UP000198345"/>
    </source>
</evidence>
<gene>
    <name evidence="2" type="ORF">B0A66_20985</name>
</gene>
<reference evidence="2 3" key="1">
    <citation type="submission" date="2016-11" db="EMBL/GenBank/DDBJ databases">
        <title>Whole genomes of Flavobacteriaceae.</title>
        <authorList>
            <person name="Stine C."/>
            <person name="Li C."/>
            <person name="Tadesse D."/>
        </authorList>
    </citation>
    <scope>NUCLEOTIDE SEQUENCE [LARGE SCALE GENOMIC DNA]</scope>
    <source>
        <strain evidence="2 3">DSM 18292</strain>
    </source>
</reference>
<dbReference type="RefSeq" id="WP_244283563.1">
    <property type="nucleotide sequence ID" value="NZ_MUGW01000061.1"/>
</dbReference>
<accession>A0A226GR60</accession>
<dbReference type="AlphaFoldDB" id="A0A226GR60"/>
<sequence length="445" mass="46730">PNPDASAVLELASKQKGFLPPRLTTAERDAISNPAEGLTIFNTTKNCLEWYNPSGWYNACGDNGVATVTSYVCGTLETGTMEAGTPVSGVSQTITATVSVPGSYDISATENGVTFSARGNFTSIGNHDIVLHATGTPVATGSHTFALNTSPNSCSFSRMTDSNIGVVASYNCNAPHTGNLTVGVPVTGVTQTIIVDVTTVGIYSIQASANGVTFAATGTFLATGSQNIVLTATGTPLAIGSNNFILNTTPNCSFIRITTDATSVVGGTGRIWMAYNLGATAPATAINDATQFGDFYQWGRGTDGHEKRNSARTSTQSAGDSPGHGRFITTSSDWRLTTNNNLWKGITGTNNPCPSGYRIPTSQEWISEFRALGITDQTSAFNSVLKLPLPGYRSIDFAHYTSSGTSGFYWTSDTNGTQTTIINTSTAITFNGDKGWGHSVRCIKD</sequence>
<dbReference type="EMBL" id="MUGW01000061">
    <property type="protein sequence ID" value="OXA84483.1"/>
    <property type="molecule type" value="Genomic_DNA"/>
</dbReference>
<protein>
    <submittedName>
        <fullName evidence="2">Uncharacterized protein</fullName>
    </submittedName>
</protein>
<feature type="non-terminal residue" evidence="2">
    <location>
        <position position="1"/>
    </location>
</feature>
<evidence type="ECO:0000313" key="2">
    <source>
        <dbReference type="EMBL" id="OXA84483.1"/>
    </source>
</evidence>
<dbReference type="Proteomes" id="UP000198345">
    <property type="component" value="Unassembled WGS sequence"/>
</dbReference>
<comment type="caution">
    <text evidence="2">The sequence shown here is derived from an EMBL/GenBank/DDBJ whole genome shotgun (WGS) entry which is preliminary data.</text>
</comment>
<proteinExistence type="predicted"/>
<organism evidence="2 3">
    <name type="scientific">Flavobacterium hercynium</name>
    <dbReference type="NCBI Taxonomy" id="387094"/>
    <lineage>
        <taxon>Bacteria</taxon>
        <taxon>Pseudomonadati</taxon>
        <taxon>Bacteroidota</taxon>
        <taxon>Flavobacteriia</taxon>
        <taxon>Flavobacteriales</taxon>
        <taxon>Flavobacteriaceae</taxon>
        <taxon>Flavobacterium</taxon>
    </lineage>
</organism>